<sequence length="90" mass="10011">MVCPESADCSTTCGTGQQRREVFSVEQVDANVDRRVNAQHCQPSQKAVKCLRAGDEQFHEFHCSGKKPVQEQECGPAFNAPAAWRSRETD</sequence>
<evidence type="ECO:0000313" key="2">
    <source>
        <dbReference type="Proteomes" id="UP001620626"/>
    </source>
</evidence>
<proteinExistence type="predicted"/>
<keyword evidence="2" id="KW-1185">Reference proteome</keyword>
<name>A0ABD2K887_9BILA</name>
<reference evidence="1 2" key="1">
    <citation type="submission" date="2024-10" db="EMBL/GenBank/DDBJ databases">
        <authorList>
            <person name="Kim D."/>
        </authorList>
    </citation>
    <scope>NUCLEOTIDE SEQUENCE [LARGE SCALE GENOMIC DNA]</scope>
    <source>
        <strain evidence="1">BH-2024</strain>
    </source>
</reference>
<comment type="caution">
    <text evidence="1">The sequence shown here is derived from an EMBL/GenBank/DDBJ whole genome shotgun (WGS) entry which is preliminary data.</text>
</comment>
<protein>
    <submittedName>
        <fullName evidence="1">Uncharacterized protein</fullName>
    </submittedName>
</protein>
<dbReference type="Pfam" id="PF19030">
    <property type="entry name" value="TSP1_ADAMTS"/>
    <property type="match status" value="1"/>
</dbReference>
<dbReference type="AlphaFoldDB" id="A0ABD2K887"/>
<dbReference type="Proteomes" id="UP001620626">
    <property type="component" value="Unassembled WGS sequence"/>
</dbReference>
<gene>
    <name evidence="1" type="ORF">niasHT_025550</name>
</gene>
<evidence type="ECO:0000313" key="1">
    <source>
        <dbReference type="EMBL" id="KAL3099106.1"/>
    </source>
</evidence>
<organism evidence="1 2">
    <name type="scientific">Heterodera trifolii</name>
    <dbReference type="NCBI Taxonomy" id="157864"/>
    <lineage>
        <taxon>Eukaryota</taxon>
        <taxon>Metazoa</taxon>
        <taxon>Ecdysozoa</taxon>
        <taxon>Nematoda</taxon>
        <taxon>Chromadorea</taxon>
        <taxon>Rhabditida</taxon>
        <taxon>Tylenchina</taxon>
        <taxon>Tylenchomorpha</taxon>
        <taxon>Tylenchoidea</taxon>
        <taxon>Heteroderidae</taxon>
        <taxon>Heteroderinae</taxon>
        <taxon>Heterodera</taxon>
    </lineage>
</organism>
<accession>A0ABD2K887</accession>
<dbReference type="EMBL" id="JBICBT010000818">
    <property type="protein sequence ID" value="KAL3099106.1"/>
    <property type="molecule type" value="Genomic_DNA"/>
</dbReference>
<dbReference type="InterPro" id="IPR036383">
    <property type="entry name" value="TSP1_rpt_sf"/>
</dbReference>
<dbReference type="SUPFAM" id="SSF82895">
    <property type="entry name" value="TSP-1 type 1 repeat"/>
    <property type="match status" value="1"/>
</dbReference>